<dbReference type="Proteomes" id="UP000433876">
    <property type="component" value="Unassembled WGS sequence"/>
</dbReference>
<dbReference type="VEuPathDB" id="FungiDB:SMAC_00617"/>
<name>A0A8S8ZWB7_SORMA</name>
<evidence type="ECO:0000313" key="1">
    <source>
        <dbReference type="EMBL" id="KAA8633336.1"/>
    </source>
</evidence>
<reference evidence="1 2" key="1">
    <citation type="submission" date="2017-07" db="EMBL/GenBank/DDBJ databases">
        <title>Genome sequence of the Sordaria macrospora wild type strain R19027.</title>
        <authorList>
            <person name="Nowrousian M."/>
            <person name="Teichert I."/>
            <person name="Kueck U."/>
        </authorList>
    </citation>
    <scope>NUCLEOTIDE SEQUENCE [LARGE SCALE GENOMIC DNA]</scope>
    <source>
        <strain evidence="1 2">R19027</strain>
        <tissue evidence="1">Mycelium</tissue>
    </source>
</reference>
<evidence type="ECO:0000313" key="2">
    <source>
        <dbReference type="Proteomes" id="UP000433876"/>
    </source>
</evidence>
<dbReference type="AlphaFoldDB" id="A0A8S8ZWB7"/>
<sequence length="140" mass="14940">MCRKLWPVYTCGHEQIPAQSTHTESCGNQCPEYSWGWGYYELPTDCGNVRCSTAIRRMLDKGQVKIADWKWDYGAHAGGSYGGGDAGPALGGMSYGADSNAGYGGGGYAGFAPMRPAGGPLTSCPVQRLVRYMAVMIQGL</sequence>
<dbReference type="EMBL" id="NMPR01000038">
    <property type="protein sequence ID" value="KAA8633336.1"/>
    <property type="molecule type" value="Genomic_DNA"/>
</dbReference>
<organism evidence="1 2">
    <name type="scientific">Sordaria macrospora</name>
    <dbReference type="NCBI Taxonomy" id="5147"/>
    <lineage>
        <taxon>Eukaryota</taxon>
        <taxon>Fungi</taxon>
        <taxon>Dikarya</taxon>
        <taxon>Ascomycota</taxon>
        <taxon>Pezizomycotina</taxon>
        <taxon>Sordariomycetes</taxon>
        <taxon>Sordariomycetidae</taxon>
        <taxon>Sordariales</taxon>
        <taxon>Sordariaceae</taxon>
        <taxon>Sordaria</taxon>
    </lineage>
</organism>
<proteinExistence type="predicted"/>
<accession>A0A8S8ZWB7</accession>
<comment type="caution">
    <text evidence="1">The sequence shown here is derived from an EMBL/GenBank/DDBJ whole genome shotgun (WGS) entry which is preliminary data.</text>
</comment>
<protein>
    <submittedName>
        <fullName evidence="1">Uncharacterized protein</fullName>
    </submittedName>
</protein>
<gene>
    <name evidence="1" type="ORF">SMACR_00617</name>
</gene>